<dbReference type="InterPro" id="IPR039300">
    <property type="entry name" value="JASON"/>
</dbReference>
<feature type="compositionally biased region" description="Polar residues" evidence="1">
    <location>
        <begin position="266"/>
        <end position="286"/>
    </location>
</feature>
<dbReference type="Gramene" id="Zm00001eb274250_T002">
    <property type="protein sequence ID" value="Zm00001eb274250_P002"/>
    <property type="gene ID" value="Zm00001eb274250"/>
</dbReference>
<name>A0A804PW47_MAIZE</name>
<evidence type="ECO:0000313" key="3">
    <source>
        <dbReference type="Proteomes" id="UP000007305"/>
    </source>
</evidence>
<dbReference type="Proteomes" id="UP000007305">
    <property type="component" value="Chromosome 6"/>
</dbReference>
<reference evidence="3" key="1">
    <citation type="journal article" date="2009" name="Science">
        <title>The B73 maize genome: complexity, diversity, and dynamics.</title>
        <authorList>
            <person name="Schnable P.S."/>
            <person name="Ware D."/>
            <person name="Fulton R.S."/>
            <person name="Stein J.C."/>
            <person name="Wei F."/>
            <person name="Pasternak S."/>
            <person name="Liang C."/>
            <person name="Zhang J."/>
            <person name="Fulton L."/>
            <person name="Graves T.A."/>
            <person name="Minx P."/>
            <person name="Reily A.D."/>
            <person name="Courtney L."/>
            <person name="Kruchowski S.S."/>
            <person name="Tomlinson C."/>
            <person name="Strong C."/>
            <person name="Delehaunty K."/>
            <person name="Fronick C."/>
            <person name="Courtney B."/>
            <person name="Rock S.M."/>
            <person name="Belter E."/>
            <person name="Du F."/>
            <person name="Kim K."/>
            <person name="Abbott R.M."/>
            <person name="Cotton M."/>
            <person name="Levy A."/>
            <person name="Marchetto P."/>
            <person name="Ochoa K."/>
            <person name="Jackson S.M."/>
            <person name="Gillam B."/>
            <person name="Chen W."/>
            <person name="Yan L."/>
            <person name="Higginbotham J."/>
            <person name="Cardenas M."/>
            <person name="Waligorski J."/>
            <person name="Applebaum E."/>
            <person name="Phelps L."/>
            <person name="Falcone J."/>
            <person name="Kanchi K."/>
            <person name="Thane T."/>
            <person name="Scimone A."/>
            <person name="Thane N."/>
            <person name="Henke J."/>
            <person name="Wang T."/>
            <person name="Ruppert J."/>
            <person name="Shah N."/>
            <person name="Rotter K."/>
            <person name="Hodges J."/>
            <person name="Ingenthron E."/>
            <person name="Cordes M."/>
            <person name="Kohlberg S."/>
            <person name="Sgro J."/>
            <person name="Delgado B."/>
            <person name="Mead K."/>
            <person name="Chinwalla A."/>
            <person name="Leonard S."/>
            <person name="Crouse K."/>
            <person name="Collura K."/>
            <person name="Kudrna D."/>
            <person name="Currie J."/>
            <person name="He R."/>
            <person name="Angelova A."/>
            <person name="Rajasekar S."/>
            <person name="Mueller T."/>
            <person name="Lomeli R."/>
            <person name="Scara G."/>
            <person name="Ko A."/>
            <person name="Delaney K."/>
            <person name="Wissotski M."/>
            <person name="Lopez G."/>
            <person name="Campos D."/>
            <person name="Braidotti M."/>
            <person name="Ashley E."/>
            <person name="Golser W."/>
            <person name="Kim H."/>
            <person name="Lee S."/>
            <person name="Lin J."/>
            <person name="Dujmic Z."/>
            <person name="Kim W."/>
            <person name="Talag J."/>
            <person name="Zuccolo A."/>
            <person name="Fan C."/>
            <person name="Sebastian A."/>
            <person name="Kramer M."/>
            <person name="Spiegel L."/>
            <person name="Nascimento L."/>
            <person name="Zutavern T."/>
            <person name="Miller B."/>
            <person name="Ambroise C."/>
            <person name="Muller S."/>
            <person name="Spooner W."/>
            <person name="Narechania A."/>
            <person name="Ren L."/>
            <person name="Wei S."/>
            <person name="Kumari S."/>
            <person name="Faga B."/>
            <person name="Levy M.J."/>
            <person name="McMahan L."/>
            <person name="Van Buren P."/>
            <person name="Vaughn M.W."/>
            <person name="Ying K."/>
            <person name="Yeh C.-T."/>
            <person name="Emrich S.J."/>
            <person name="Jia Y."/>
            <person name="Kalyanaraman A."/>
            <person name="Hsia A.-P."/>
            <person name="Barbazuk W.B."/>
            <person name="Baucom R.S."/>
            <person name="Brutnell T.P."/>
            <person name="Carpita N.C."/>
            <person name="Chaparro C."/>
            <person name="Chia J.-M."/>
            <person name="Deragon J.-M."/>
            <person name="Estill J.C."/>
            <person name="Fu Y."/>
            <person name="Jeddeloh J.A."/>
            <person name="Han Y."/>
            <person name="Lee H."/>
            <person name="Li P."/>
            <person name="Lisch D.R."/>
            <person name="Liu S."/>
            <person name="Liu Z."/>
            <person name="Nagel D.H."/>
            <person name="McCann M.C."/>
            <person name="SanMiguel P."/>
            <person name="Myers A.M."/>
            <person name="Nettleton D."/>
            <person name="Nguyen J."/>
            <person name="Penning B.W."/>
            <person name="Ponnala L."/>
            <person name="Schneider K.L."/>
            <person name="Schwartz D.C."/>
            <person name="Sharma A."/>
            <person name="Soderlund C."/>
            <person name="Springer N.M."/>
            <person name="Sun Q."/>
            <person name="Wang H."/>
            <person name="Waterman M."/>
            <person name="Westerman R."/>
            <person name="Wolfgruber T.K."/>
            <person name="Yang L."/>
            <person name="Yu Y."/>
            <person name="Zhang L."/>
            <person name="Zhou S."/>
            <person name="Zhu Q."/>
            <person name="Bennetzen J.L."/>
            <person name="Dawe R.K."/>
            <person name="Jiang J."/>
            <person name="Jiang N."/>
            <person name="Presting G.G."/>
            <person name="Wessler S.R."/>
            <person name="Aluru S."/>
            <person name="Martienssen R.A."/>
            <person name="Clifton S.W."/>
            <person name="McCombie W.R."/>
            <person name="Wing R.A."/>
            <person name="Wilson R.K."/>
        </authorList>
    </citation>
    <scope>NUCLEOTIDE SEQUENCE [LARGE SCALE GENOMIC DNA]</scope>
    <source>
        <strain evidence="3">cv. B73</strain>
    </source>
</reference>
<accession>A0A804PW47</accession>
<reference evidence="2" key="3">
    <citation type="submission" date="2021-05" db="UniProtKB">
        <authorList>
            <consortium name="EnsemblPlants"/>
        </authorList>
    </citation>
    <scope>IDENTIFICATION</scope>
    <source>
        <strain evidence="2">cv. B73</strain>
    </source>
</reference>
<dbReference type="EnsemblPlants" id="Zm00001eb274250_T002">
    <property type="protein sequence ID" value="Zm00001eb274250_P002"/>
    <property type="gene ID" value="Zm00001eb274250"/>
</dbReference>
<feature type="region of interest" description="Disordered" evidence="1">
    <location>
        <begin position="177"/>
        <end position="214"/>
    </location>
</feature>
<evidence type="ECO:0007829" key="4">
    <source>
        <dbReference type="PeptideAtlas" id="A0A804PW47"/>
    </source>
</evidence>
<dbReference type="PANTHER" id="PTHR33318:SF5">
    <property type="entry name" value="OS06G0670100 PROTEIN"/>
    <property type="match status" value="1"/>
</dbReference>
<feature type="region of interest" description="Disordered" evidence="1">
    <location>
        <begin position="243"/>
        <end position="305"/>
    </location>
</feature>
<sequence>MRRCAEAIARAVVEFLDAVILAFIRSCFGARPRRGSGLRDALVRGDRAAEVIWDEEGLVRDGRFHEDLADGCGIDEELRREASYLKLCGTISETPAELRNEQSYENNLETTNECDSKLTYGPPANCKLLFEANSSQGCEERHSLRSILNSEDAGRHHGAEYVPRSASSEKRLFQNMQHKPLDSGGSPFPTPLVLRDDMQTPGTAYASHRGTSISGKRVRTRKQFIYPVLRSIENRLQQIELTEDSSPLASSDPLKERDLGADSTKDPTQASSTSVVKSGLSETPSYSAPDPNASYGVEESLSKSNSDEKNAALSLSRWLKSSSADAENQDDEDCSFLTEKPVFMVAPDLNLDTSNPTPRLPKAWDGNGIPNTTTRYREDQRVSWHTTPFEQRLLKVLSDEDRCPPRKVVRGKLFHLEETAE</sequence>
<keyword evidence="4" id="KW-1267">Proteomics identification</keyword>
<dbReference type="GO" id="GO:0007142">
    <property type="term" value="P:male meiosis II"/>
    <property type="evidence" value="ECO:0007669"/>
    <property type="project" value="InterPro"/>
</dbReference>
<protein>
    <recommendedName>
        <fullName evidence="5">Protein JASON</fullName>
    </recommendedName>
</protein>
<feature type="region of interest" description="Disordered" evidence="1">
    <location>
        <begin position="348"/>
        <end position="371"/>
    </location>
</feature>
<reference evidence="2" key="2">
    <citation type="submission" date="2019-07" db="EMBL/GenBank/DDBJ databases">
        <authorList>
            <person name="Seetharam A."/>
            <person name="Woodhouse M."/>
            <person name="Cannon E."/>
        </authorList>
    </citation>
    <scope>NUCLEOTIDE SEQUENCE [LARGE SCALE GENOMIC DNA]</scope>
    <source>
        <strain evidence="2">cv. B73</strain>
    </source>
</reference>
<keyword evidence="3" id="KW-1185">Reference proteome</keyword>
<proteinExistence type="evidence at protein level"/>
<gene>
    <name evidence="2" type="primary">LOC100191773</name>
</gene>
<organism evidence="2 3">
    <name type="scientific">Zea mays</name>
    <name type="common">Maize</name>
    <dbReference type="NCBI Taxonomy" id="4577"/>
    <lineage>
        <taxon>Eukaryota</taxon>
        <taxon>Viridiplantae</taxon>
        <taxon>Streptophyta</taxon>
        <taxon>Embryophyta</taxon>
        <taxon>Tracheophyta</taxon>
        <taxon>Spermatophyta</taxon>
        <taxon>Magnoliopsida</taxon>
        <taxon>Liliopsida</taxon>
        <taxon>Poales</taxon>
        <taxon>Poaceae</taxon>
        <taxon>PACMAD clade</taxon>
        <taxon>Panicoideae</taxon>
        <taxon>Andropogonodae</taxon>
        <taxon>Andropogoneae</taxon>
        <taxon>Tripsacinae</taxon>
        <taxon>Zea</taxon>
    </lineage>
</organism>
<dbReference type="GeneID" id="100191773"/>
<dbReference type="OrthoDB" id="1932581at2759"/>
<evidence type="ECO:0000313" key="2">
    <source>
        <dbReference type="EnsemblPlants" id="Zm00001eb274250_P002"/>
    </source>
</evidence>
<dbReference type="PANTHER" id="PTHR33318">
    <property type="entry name" value="ASPARTYL/GLUTAMYL-TRNA(ASN/GLN) AMIDOTRANSFERASE SUBUNIT"/>
    <property type="match status" value="1"/>
</dbReference>
<feature type="compositionally biased region" description="Basic and acidic residues" evidence="1">
    <location>
        <begin position="253"/>
        <end position="265"/>
    </location>
</feature>
<evidence type="ECO:0000256" key="1">
    <source>
        <dbReference type="SAM" id="MobiDB-lite"/>
    </source>
</evidence>
<dbReference type="RefSeq" id="XP_008647301.1">
    <property type="nucleotide sequence ID" value="XM_008649079.3"/>
</dbReference>
<evidence type="ECO:0008006" key="5">
    <source>
        <dbReference type="Google" id="ProtNLM"/>
    </source>
</evidence>
<dbReference type="AlphaFoldDB" id="A0A804PW47"/>